<dbReference type="Pfam" id="PF02599">
    <property type="entry name" value="CsrA"/>
    <property type="match status" value="1"/>
</dbReference>
<comment type="subunit">
    <text evidence="5">Homodimer; the beta-strands of each monomer intercalate to form a hydrophobic core, while the alpha-helices form wings that extend away from the core.</text>
</comment>
<dbReference type="SUPFAM" id="SSF117130">
    <property type="entry name" value="CsrA-like"/>
    <property type="match status" value="1"/>
</dbReference>
<evidence type="ECO:0000313" key="6">
    <source>
        <dbReference type="EMBL" id="RAP35732.1"/>
    </source>
</evidence>
<dbReference type="Gene3D" id="2.60.40.4380">
    <property type="entry name" value="Translational regulator CsrA"/>
    <property type="match status" value="1"/>
</dbReference>
<name>A0A364LHI2_9GAMM</name>
<evidence type="ECO:0000313" key="7">
    <source>
        <dbReference type="Proteomes" id="UP000249458"/>
    </source>
</evidence>
<evidence type="ECO:0000256" key="4">
    <source>
        <dbReference type="ARBA" id="ARBA00023159"/>
    </source>
</evidence>
<evidence type="ECO:0000256" key="3">
    <source>
        <dbReference type="ARBA" id="ARBA00022884"/>
    </source>
</evidence>
<proteinExistence type="inferred from homology"/>
<keyword evidence="2 5" id="KW-0810">Translation regulation</keyword>
<keyword evidence="4 5" id="KW-0010">Activator</keyword>
<dbReference type="AlphaFoldDB" id="A0A364LHI2"/>
<organism evidence="6 7">
    <name type="scientific">Legionella quinlivanii</name>
    <dbReference type="NCBI Taxonomy" id="45073"/>
    <lineage>
        <taxon>Bacteria</taxon>
        <taxon>Pseudomonadati</taxon>
        <taxon>Pseudomonadota</taxon>
        <taxon>Gammaproteobacteria</taxon>
        <taxon>Legionellales</taxon>
        <taxon>Legionellaceae</taxon>
        <taxon>Legionella</taxon>
    </lineage>
</organism>
<accession>A0A364LHI2</accession>
<evidence type="ECO:0000256" key="5">
    <source>
        <dbReference type="HAMAP-Rule" id="MF_00167"/>
    </source>
</evidence>
<dbReference type="GO" id="GO:0048027">
    <property type="term" value="F:mRNA 5'-UTR binding"/>
    <property type="evidence" value="ECO:0007669"/>
    <property type="project" value="UniProtKB-UniRule"/>
</dbReference>
<dbReference type="GO" id="GO:0006109">
    <property type="term" value="P:regulation of carbohydrate metabolic process"/>
    <property type="evidence" value="ECO:0007669"/>
    <property type="project" value="UniProtKB-UniRule"/>
</dbReference>
<sequence length="64" mass="7424">MLVLTRRVGEQIFIDKGQIKIKVLFVRNGNIALGIQAPSQIDVDREEIYYRKQDNHENIPVESN</sequence>
<keyword evidence="1 5" id="KW-0963">Cytoplasm</keyword>
<comment type="function">
    <text evidence="5">A key translational regulator that binds mRNA to regulate translation initiation and/or mRNA stability. Mediates global changes in gene expression, shifting from rapid growth to stress survival by linking envelope stress, the stringent response and the catabolite repression systems. Usually binds in the 5'-UTR; binding at or near the Shine-Dalgarno sequence prevents ribosome-binding, repressing translation, binding elsewhere in the 5'-UTR can activate translation and/or stabilize the mRNA. Its function is antagonized by small RNA(s).</text>
</comment>
<reference evidence="6 7" key="1">
    <citation type="submission" date="2017-02" db="EMBL/GenBank/DDBJ databases">
        <title>Legionella quilivanii strain from human: case report and whole genome sequencing analysis.</title>
        <authorList>
            <person name="Lalancette C."/>
            <person name="Leduc J.-M."/>
            <person name="Levesque S."/>
            <person name="Fournier E."/>
            <person name="Saoud J."/>
            <person name="Faucher S.P."/>
            <person name="Bernard K."/>
            <person name="Martineau C."/>
            <person name="Longtin J."/>
        </authorList>
    </citation>
    <scope>NUCLEOTIDE SEQUENCE [LARGE SCALE GENOMIC DNA]</scope>
    <source>
        <strain evidence="6 7">ID143958</strain>
    </source>
</reference>
<dbReference type="GO" id="GO:0045948">
    <property type="term" value="P:positive regulation of translational initiation"/>
    <property type="evidence" value="ECO:0007669"/>
    <property type="project" value="UniProtKB-UniRule"/>
</dbReference>
<dbReference type="PANTHER" id="PTHR34984">
    <property type="entry name" value="CARBON STORAGE REGULATOR"/>
    <property type="match status" value="1"/>
</dbReference>
<dbReference type="InterPro" id="IPR003751">
    <property type="entry name" value="CsrA"/>
</dbReference>
<dbReference type="HAMAP" id="MF_00167">
    <property type="entry name" value="CsrA"/>
    <property type="match status" value="1"/>
</dbReference>
<dbReference type="EMBL" id="MVJN01000008">
    <property type="protein sequence ID" value="RAP35732.1"/>
    <property type="molecule type" value="Genomic_DNA"/>
</dbReference>
<protein>
    <recommendedName>
        <fullName evidence="5">Translational regulator CsrA</fullName>
    </recommendedName>
    <alternativeName>
        <fullName evidence="5">Carbon storage regulator</fullName>
    </alternativeName>
</protein>
<dbReference type="PANTHER" id="PTHR34984:SF1">
    <property type="entry name" value="CARBON STORAGE REGULATOR"/>
    <property type="match status" value="1"/>
</dbReference>
<keyword evidence="3 5" id="KW-0694">RNA-binding</keyword>
<dbReference type="GO" id="GO:0045947">
    <property type="term" value="P:negative regulation of translational initiation"/>
    <property type="evidence" value="ECO:0007669"/>
    <property type="project" value="UniProtKB-UniRule"/>
</dbReference>
<comment type="caution">
    <text evidence="6">The sequence shown here is derived from an EMBL/GenBank/DDBJ whole genome shotgun (WGS) entry which is preliminary data.</text>
</comment>
<gene>
    <name evidence="5" type="primary">csrA</name>
    <name evidence="6" type="ORF">B1207_11660</name>
</gene>
<evidence type="ECO:0000256" key="2">
    <source>
        <dbReference type="ARBA" id="ARBA00022845"/>
    </source>
</evidence>
<comment type="similarity">
    <text evidence="5">Belongs to the CsrA/RsmA family.</text>
</comment>
<dbReference type="Proteomes" id="UP000249458">
    <property type="component" value="Unassembled WGS sequence"/>
</dbReference>
<dbReference type="RefSeq" id="WP_112220130.1">
    <property type="nucleotide sequence ID" value="NZ_MVJN01000008.1"/>
</dbReference>
<dbReference type="GO" id="GO:0005829">
    <property type="term" value="C:cytosol"/>
    <property type="evidence" value="ECO:0007669"/>
    <property type="project" value="TreeGrafter"/>
</dbReference>
<comment type="subcellular location">
    <subcellularLocation>
        <location evidence="5">Cytoplasm</location>
    </subcellularLocation>
</comment>
<dbReference type="InterPro" id="IPR036107">
    <property type="entry name" value="CsrA_sf"/>
</dbReference>
<dbReference type="GO" id="GO:0006402">
    <property type="term" value="P:mRNA catabolic process"/>
    <property type="evidence" value="ECO:0007669"/>
    <property type="project" value="InterPro"/>
</dbReference>
<keyword evidence="5" id="KW-0678">Repressor</keyword>
<evidence type="ECO:0000256" key="1">
    <source>
        <dbReference type="ARBA" id="ARBA00022490"/>
    </source>
</evidence>